<reference evidence="2 3" key="1">
    <citation type="submission" date="2018-03" db="EMBL/GenBank/DDBJ databases">
        <title>Genomic Encyclopedia of Archaeal and Bacterial Type Strains, Phase II (KMG-II): from individual species to whole genera.</title>
        <authorList>
            <person name="Goeker M."/>
        </authorList>
    </citation>
    <scope>NUCLEOTIDE SEQUENCE [LARGE SCALE GENOMIC DNA]</scope>
    <source>
        <strain evidence="2 3">DSM 44720</strain>
    </source>
</reference>
<accession>A0A2T0T6Q6</accession>
<keyword evidence="3" id="KW-1185">Reference proteome</keyword>
<evidence type="ECO:0000256" key="1">
    <source>
        <dbReference type="SAM" id="MobiDB-lite"/>
    </source>
</evidence>
<dbReference type="Proteomes" id="UP000239494">
    <property type="component" value="Unassembled WGS sequence"/>
</dbReference>
<proteinExistence type="predicted"/>
<protein>
    <submittedName>
        <fullName evidence="2">Uncharacterized protein</fullName>
    </submittedName>
</protein>
<dbReference type="AlphaFoldDB" id="A0A2T0T6Q6"/>
<organism evidence="2 3">
    <name type="scientific">Umezawaea tangerina</name>
    <dbReference type="NCBI Taxonomy" id="84725"/>
    <lineage>
        <taxon>Bacteria</taxon>
        <taxon>Bacillati</taxon>
        <taxon>Actinomycetota</taxon>
        <taxon>Actinomycetes</taxon>
        <taxon>Pseudonocardiales</taxon>
        <taxon>Pseudonocardiaceae</taxon>
        <taxon>Umezawaea</taxon>
    </lineage>
</organism>
<name>A0A2T0T6Q6_9PSEU</name>
<feature type="region of interest" description="Disordered" evidence="1">
    <location>
        <begin position="1"/>
        <end position="100"/>
    </location>
</feature>
<dbReference type="EMBL" id="PVTF01000005">
    <property type="protein sequence ID" value="PRY41344.1"/>
    <property type="molecule type" value="Genomic_DNA"/>
</dbReference>
<sequence>MPSTDSEDRSMSIPPPAERGRLGGGVLLDVEATGGPASPTATAGSTAAGRPEEGSVFGSGSPAAVSARVGEVRPTRLFSDSPCRPRRLLPDARRVARAGR</sequence>
<gene>
    <name evidence="2" type="ORF">CLV43_105102</name>
</gene>
<evidence type="ECO:0000313" key="2">
    <source>
        <dbReference type="EMBL" id="PRY41344.1"/>
    </source>
</evidence>
<feature type="compositionally biased region" description="Basic and acidic residues" evidence="1">
    <location>
        <begin position="1"/>
        <end position="10"/>
    </location>
</feature>
<comment type="caution">
    <text evidence="2">The sequence shown here is derived from an EMBL/GenBank/DDBJ whole genome shotgun (WGS) entry which is preliminary data.</text>
</comment>
<feature type="compositionally biased region" description="Low complexity" evidence="1">
    <location>
        <begin position="32"/>
        <end position="49"/>
    </location>
</feature>
<evidence type="ECO:0000313" key="3">
    <source>
        <dbReference type="Proteomes" id="UP000239494"/>
    </source>
</evidence>